<organism evidence="2 3">
    <name type="scientific">Latimeria chalumnae</name>
    <name type="common">Coelacanth</name>
    <dbReference type="NCBI Taxonomy" id="7897"/>
    <lineage>
        <taxon>Eukaryota</taxon>
        <taxon>Metazoa</taxon>
        <taxon>Chordata</taxon>
        <taxon>Craniata</taxon>
        <taxon>Vertebrata</taxon>
        <taxon>Euteleostomi</taxon>
        <taxon>Coelacanthiformes</taxon>
        <taxon>Coelacanthidae</taxon>
        <taxon>Latimeria</taxon>
    </lineage>
</organism>
<dbReference type="CDD" id="cd00198">
    <property type="entry name" value="vWFA"/>
    <property type="match status" value="1"/>
</dbReference>
<dbReference type="PANTHER" id="PTHR24068">
    <property type="entry name" value="UBIQUITIN-CONJUGATING ENZYME E2"/>
    <property type="match status" value="1"/>
</dbReference>
<dbReference type="PROSITE" id="PS50127">
    <property type="entry name" value="UBC_2"/>
    <property type="match status" value="1"/>
</dbReference>
<name>M3XHZ0_LATCH</name>
<dbReference type="EMBL" id="AFYH01228225">
    <property type="status" value="NOT_ANNOTATED_CDS"/>
    <property type="molecule type" value="Genomic_DNA"/>
</dbReference>
<dbReference type="InterPro" id="IPR036465">
    <property type="entry name" value="vWFA_dom_sf"/>
</dbReference>
<reference evidence="2" key="2">
    <citation type="submission" date="2025-08" db="UniProtKB">
        <authorList>
            <consortium name="Ensembl"/>
        </authorList>
    </citation>
    <scope>IDENTIFICATION</scope>
</reference>
<keyword evidence="3" id="KW-1185">Reference proteome</keyword>
<sequence length="346" mass="39436">MTETSFDKDTTLSRLVAVKQLFEAFSNRSMAYSFNHVVGLITFGGSAKFIHNFCNDFERFVNIVRDLHAVGNTPLYDALSLGVDQLEEIKRTFPECRLRILCLTDGNDVGSKCKPVETAIRLLKANIVVDSVIVGEVVNTVLHSISNATGGCCFKPKTLEDALKIFEMETVLSLEGRKLKHKYSAEALKTVEDLRNILKNCAYDEKPEDKIPVEVSEKVLPVHIFVTKSKKEQKKCNSMDKGIQIQTRILQELRELHCLPHPCFKVYPSESNIYFWQILMMGPTDSPYENGVFHLYCKFEQEYPVKPPVLRFSTPIYHCNINSVGRICHNILDRNYSARTSMKEIL</sequence>
<dbReference type="EMBL" id="AFYH01228219">
    <property type="status" value="NOT_ANNOTATED_CDS"/>
    <property type="molecule type" value="Genomic_DNA"/>
</dbReference>
<dbReference type="EMBL" id="AFYH01228226">
    <property type="status" value="NOT_ANNOTATED_CDS"/>
    <property type="molecule type" value="Genomic_DNA"/>
</dbReference>
<dbReference type="EMBL" id="AFYH01228220">
    <property type="status" value="NOT_ANNOTATED_CDS"/>
    <property type="molecule type" value="Genomic_DNA"/>
</dbReference>
<accession>M3XHZ0</accession>
<gene>
    <name evidence="2" type="primary">LOC102365633</name>
</gene>
<dbReference type="InParanoid" id="M3XHZ0"/>
<dbReference type="GeneTree" id="ENSGT00940000166520"/>
<feature type="domain" description="UBC core" evidence="1">
    <location>
        <begin position="244"/>
        <end position="346"/>
    </location>
</feature>
<dbReference type="EMBL" id="AFYH01228227">
    <property type="status" value="NOT_ANNOTATED_CDS"/>
    <property type="molecule type" value="Genomic_DNA"/>
</dbReference>
<dbReference type="eggNOG" id="KOG0417">
    <property type="taxonomic scope" value="Eukaryota"/>
</dbReference>
<dbReference type="EMBL" id="AFYH01228221">
    <property type="status" value="NOT_ANNOTATED_CDS"/>
    <property type="molecule type" value="Genomic_DNA"/>
</dbReference>
<proteinExistence type="predicted"/>
<dbReference type="EMBL" id="AFYH01228224">
    <property type="status" value="NOT_ANNOTATED_CDS"/>
    <property type="molecule type" value="Genomic_DNA"/>
</dbReference>
<evidence type="ECO:0000313" key="3">
    <source>
        <dbReference type="Proteomes" id="UP000008672"/>
    </source>
</evidence>
<dbReference type="Pfam" id="PF00179">
    <property type="entry name" value="UQ_con"/>
    <property type="match status" value="1"/>
</dbReference>
<dbReference type="Bgee" id="ENSLACG00000022517">
    <property type="expression patterns" value="Expressed in pectoral fin"/>
</dbReference>
<protein>
    <recommendedName>
        <fullName evidence="1">UBC core domain-containing protein</fullName>
    </recommendedName>
</protein>
<dbReference type="InterPro" id="IPR002035">
    <property type="entry name" value="VWF_A"/>
</dbReference>
<dbReference type="EMBL" id="AFYH01228218">
    <property type="status" value="NOT_ANNOTATED_CDS"/>
    <property type="molecule type" value="Genomic_DNA"/>
</dbReference>
<dbReference type="AlphaFoldDB" id="M3XHZ0"/>
<dbReference type="HOGENOM" id="CLU_803024_0_0_1"/>
<dbReference type="Gene3D" id="3.10.110.10">
    <property type="entry name" value="Ubiquitin Conjugating Enzyme"/>
    <property type="match status" value="1"/>
</dbReference>
<dbReference type="EMBL" id="AFYH01228222">
    <property type="status" value="NOT_ANNOTATED_CDS"/>
    <property type="molecule type" value="Genomic_DNA"/>
</dbReference>
<dbReference type="InterPro" id="IPR016135">
    <property type="entry name" value="UBQ-conjugating_enzyme/RWD"/>
</dbReference>
<dbReference type="SUPFAM" id="SSF53300">
    <property type="entry name" value="vWA-like"/>
    <property type="match status" value="1"/>
</dbReference>
<evidence type="ECO:0000259" key="1">
    <source>
        <dbReference type="PROSITE" id="PS50127"/>
    </source>
</evidence>
<reference evidence="3" key="1">
    <citation type="submission" date="2011-08" db="EMBL/GenBank/DDBJ databases">
        <title>The draft genome of Latimeria chalumnae.</title>
        <authorList>
            <person name="Di Palma F."/>
            <person name="Alfoldi J."/>
            <person name="Johnson J."/>
            <person name="Berlin A."/>
            <person name="Gnerre S."/>
            <person name="Jaffe D."/>
            <person name="MacCallum I."/>
            <person name="Young S."/>
            <person name="Walker B.J."/>
            <person name="Lander E."/>
            <person name="Lindblad-Toh K."/>
        </authorList>
    </citation>
    <scope>NUCLEOTIDE SEQUENCE [LARGE SCALE GENOMIC DNA]</scope>
    <source>
        <strain evidence="3">Wild caught</strain>
    </source>
</reference>
<dbReference type="InterPro" id="IPR000608">
    <property type="entry name" value="UBC"/>
</dbReference>
<reference evidence="2" key="3">
    <citation type="submission" date="2025-09" db="UniProtKB">
        <authorList>
            <consortium name="Ensembl"/>
        </authorList>
    </citation>
    <scope>IDENTIFICATION</scope>
</reference>
<evidence type="ECO:0000313" key="2">
    <source>
        <dbReference type="Ensembl" id="ENSLACP00000022346.1"/>
    </source>
</evidence>
<dbReference type="EMBL" id="AFYH01228223">
    <property type="status" value="NOT_ANNOTATED_CDS"/>
    <property type="molecule type" value="Genomic_DNA"/>
</dbReference>
<dbReference type="Gene3D" id="3.40.50.410">
    <property type="entry name" value="von Willebrand factor, type A domain"/>
    <property type="match status" value="1"/>
</dbReference>
<dbReference type="STRING" id="7897.ENSLACP00000022346"/>
<dbReference type="Ensembl" id="ENSLACT00000026150.1">
    <property type="protein sequence ID" value="ENSLACP00000022346.1"/>
    <property type="gene ID" value="ENSLACG00000022517.1"/>
</dbReference>
<dbReference type="SMART" id="SM00212">
    <property type="entry name" value="UBCc"/>
    <property type="match status" value="1"/>
</dbReference>
<dbReference type="Proteomes" id="UP000008672">
    <property type="component" value="Unassembled WGS sequence"/>
</dbReference>
<dbReference type="Pfam" id="PF13519">
    <property type="entry name" value="VWA_2"/>
    <property type="match status" value="1"/>
</dbReference>
<dbReference type="SUPFAM" id="SSF54495">
    <property type="entry name" value="UBC-like"/>
    <property type="match status" value="1"/>
</dbReference>